<keyword evidence="4" id="KW-0805">Transcription regulation</keyword>
<evidence type="ECO:0000256" key="6">
    <source>
        <dbReference type="ARBA" id="ARBA00023163"/>
    </source>
</evidence>
<name>A0A9W3A8R2_BIOGL</name>
<dbReference type="FunFam" id="1.10.10.10:FF:000003">
    <property type="entry name" value="Paired box protein Pax-6"/>
    <property type="match status" value="1"/>
</dbReference>
<dbReference type="Proteomes" id="UP001165740">
    <property type="component" value="Chromosome 4"/>
</dbReference>
<evidence type="ECO:0000256" key="5">
    <source>
        <dbReference type="ARBA" id="ARBA00023125"/>
    </source>
</evidence>
<feature type="region of interest" description="Disordered" evidence="8">
    <location>
        <begin position="213"/>
        <end position="377"/>
    </location>
</feature>
<evidence type="ECO:0000256" key="1">
    <source>
        <dbReference type="ARBA" id="ARBA00004123"/>
    </source>
</evidence>
<organism evidence="10 11">
    <name type="scientific">Biomphalaria glabrata</name>
    <name type="common">Bloodfluke planorb</name>
    <name type="synonym">Freshwater snail</name>
    <dbReference type="NCBI Taxonomy" id="6526"/>
    <lineage>
        <taxon>Eukaryota</taxon>
        <taxon>Metazoa</taxon>
        <taxon>Spiralia</taxon>
        <taxon>Lophotrochozoa</taxon>
        <taxon>Mollusca</taxon>
        <taxon>Gastropoda</taxon>
        <taxon>Heterobranchia</taxon>
        <taxon>Euthyneura</taxon>
        <taxon>Panpulmonata</taxon>
        <taxon>Hygrophila</taxon>
        <taxon>Lymnaeoidea</taxon>
        <taxon>Planorbidae</taxon>
        <taxon>Biomphalaria</taxon>
    </lineage>
</organism>
<proteinExistence type="predicted"/>
<dbReference type="PROSITE" id="PS00034">
    <property type="entry name" value="PAIRED_1"/>
    <property type="match status" value="1"/>
</dbReference>
<feature type="domain" description="Paired" evidence="9">
    <location>
        <begin position="5"/>
        <end position="134"/>
    </location>
</feature>
<evidence type="ECO:0000256" key="7">
    <source>
        <dbReference type="ARBA" id="ARBA00023242"/>
    </source>
</evidence>
<dbReference type="InterPro" id="IPR043565">
    <property type="entry name" value="PAX_fam"/>
</dbReference>
<evidence type="ECO:0000313" key="11">
    <source>
        <dbReference type="RefSeq" id="XP_055883732.1"/>
    </source>
</evidence>
<feature type="compositionally biased region" description="Low complexity" evidence="8">
    <location>
        <begin position="264"/>
        <end position="281"/>
    </location>
</feature>
<dbReference type="AlphaFoldDB" id="A0A9W3A8R2"/>
<keyword evidence="5" id="KW-0238">DNA-binding</keyword>
<protein>
    <submittedName>
        <fullName evidence="11">Uncharacterized protein LOC106078746</fullName>
    </submittedName>
</protein>
<keyword evidence="6" id="KW-0804">Transcription</keyword>
<evidence type="ECO:0000256" key="2">
    <source>
        <dbReference type="ARBA" id="ARBA00022473"/>
    </source>
</evidence>
<dbReference type="SUPFAM" id="SSF46689">
    <property type="entry name" value="Homeodomain-like"/>
    <property type="match status" value="1"/>
</dbReference>
<dbReference type="RefSeq" id="XP_055883732.1">
    <property type="nucleotide sequence ID" value="XM_056027757.1"/>
</dbReference>
<dbReference type="GO" id="GO:0000978">
    <property type="term" value="F:RNA polymerase II cis-regulatory region sequence-specific DNA binding"/>
    <property type="evidence" value="ECO:0007669"/>
    <property type="project" value="TreeGrafter"/>
</dbReference>
<feature type="compositionally biased region" description="Basic and acidic residues" evidence="8">
    <location>
        <begin position="326"/>
        <end position="347"/>
    </location>
</feature>
<evidence type="ECO:0000313" key="10">
    <source>
        <dbReference type="Proteomes" id="UP001165740"/>
    </source>
</evidence>
<sequence>MPHTGQTGVNQLGGVFVNGRPLPEHIRRRIVELAQMGVRPCDISRQLLVSHGCVSKILTRFYETGSIKPGSIGGGKPKVRQVATPLVVKKILDLKQQNPSIFAWEIRDQLLSQRICDDTTIPSVSSINRILRNATSPGSDVNDTQTAYDLVARFSAPSFPHQGHPLMSVPTYQHPWYASLTVPGLSYPRLVQPLPSDPRADLSRDDLYQRLQSENEAIPHGQRDIVKSPHRKRSAESVSDDEISVKSLCPAKEDQFPKTESECSSKSGSSSQRLSQTESLEQPGNDVIDVTDNADDETLPEEKVKSVDDGNSKKDLKHRVNNPDQNEAHSSRSHDTKRPEARIDPRPFYRRFCTSPAASQSSSSEVAPPPQQLAVSSETADLSATYFPLKPRPAPHPALYPYALALSESNHLMESKLAFLSSYGFSSAARYPGLSMATDPRLCFASPGFLPLFGQSVCPAGPPLTPVFPFQWKDNGQAFHSVTPT</sequence>
<evidence type="ECO:0000256" key="3">
    <source>
        <dbReference type="ARBA" id="ARBA00022724"/>
    </source>
</evidence>
<feature type="compositionally biased region" description="Low complexity" evidence="8">
    <location>
        <begin position="355"/>
        <end position="366"/>
    </location>
</feature>
<reference evidence="11" key="1">
    <citation type="submission" date="2025-08" db="UniProtKB">
        <authorList>
            <consortium name="RefSeq"/>
        </authorList>
    </citation>
    <scope>IDENTIFICATION</scope>
</reference>
<dbReference type="InterPro" id="IPR009057">
    <property type="entry name" value="Homeodomain-like_sf"/>
</dbReference>
<dbReference type="CDD" id="cd00131">
    <property type="entry name" value="PAX"/>
    <property type="match status" value="1"/>
</dbReference>
<dbReference type="GO" id="GO:0005634">
    <property type="term" value="C:nucleus"/>
    <property type="evidence" value="ECO:0007669"/>
    <property type="project" value="UniProtKB-SubCell"/>
</dbReference>
<accession>A0A9W3A8R2</accession>
<dbReference type="PANTHER" id="PTHR45636">
    <property type="entry name" value="PAIRED BOX PROTEIN PAX-6-RELATED-RELATED"/>
    <property type="match status" value="1"/>
</dbReference>
<dbReference type="PANTHER" id="PTHR45636:SF43">
    <property type="entry name" value="PAIRED BOX POX-NEURO PROTEIN"/>
    <property type="match status" value="1"/>
</dbReference>
<evidence type="ECO:0000259" key="9">
    <source>
        <dbReference type="PROSITE" id="PS51057"/>
    </source>
</evidence>
<gene>
    <name evidence="11" type="primary">LOC106078746</name>
</gene>
<keyword evidence="10" id="KW-1185">Reference proteome</keyword>
<dbReference type="InterPro" id="IPR036388">
    <property type="entry name" value="WH-like_DNA-bd_sf"/>
</dbReference>
<dbReference type="GeneID" id="106078746"/>
<keyword evidence="3" id="KW-0563">Paired box</keyword>
<dbReference type="GO" id="GO:0000981">
    <property type="term" value="F:DNA-binding transcription factor activity, RNA polymerase II-specific"/>
    <property type="evidence" value="ECO:0007669"/>
    <property type="project" value="TreeGrafter"/>
</dbReference>
<evidence type="ECO:0000256" key="4">
    <source>
        <dbReference type="ARBA" id="ARBA00023015"/>
    </source>
</evidence>
<evidence type="ECO:0000256" key="8">
    <source>
        <dbReference type="SAM" id="MobiDB-lite"/>
    </source>
</evidence>
<dbReference type="OrthoDB" id="3225452at2759"/>
<feature type="compositionally biased region" description="Basic and acidic residues" evidence="8">
    <location>
        <begin position="251"/>
        <end position="263"/>
    </location>
</feature>
<dbReference type="SMART" id="SM00351">
    <property type="entry name" value="PAX"/>
    <property type="match status" value="1"/>
</dbReference>
<dbReference type="PRINTS" id="PR00027">
    <property type="entry name" value="PAIREDBOX"/>
</dbReference>
<dbReference type="FunFam" id="1.10.10.10:FF:000013">
    <property type="entry name" value="Paired box 8 isoform 1"/>
    <property type="match status" value="1"/>
</dbReference>
<comment type="subcellular location">
    <subcellularLocation>
        <location evidence="1">Nucleus</location>
    </subcellularLocation>
</comment>
<dbReference type="Gene3D" id="1.10.10.10">
    <property type="entry name" value="Winged helix-like DNA-binding domain superfamily/Winged helix DNA-binding domain"/>
    <property type="match status" value="2"/>
</dbReference>
<dbReference type="InterPro" id="IPR043182">
    <property type="entry name" value="PAIRED_DNA-bd_dom"/>
</dbReference>
<keyword evidence="7" id="KW-0539">Nucleus</keyword>
<dbReference type="InterPro" id="IPR001523">
    <property type="entry name" value="Paired_dom"/>
</dbReference>
<feature type="compositionally biased region" description="Basic and acidic residues" evidence="8">
    <location>
        <begin position="300"/>
        <end position="314"/>
    </location>
</feature>
<dbReference type="PROSITE" id="PS51057">
    <property type="entry name" value="PAIRED_2"/>
    <property type="match status" value="1"/>
</dbReference>
<keyword evidence="2" id="KW-0217">Developmental protein</keyword>
<dbReference type="Pfam" id="PF00292">
    <property type="entry name" value="PAX"/>
    <property type="match status" value="1"/>
</dbReference>